<keyword evidence="3" id="KW-0496">Mitochondrion</keyword>
<feature type="compositionally biased region" description="Basic and acidic residues" evidence="5">
    <location>
        <begin position="39"/>
        <end position="60"/>
    </location>
</feature>
<dbReference type="PROSITE" id="PS51886">
    <property type="entry name" value="TLDC"/>
    <property type="match status" value="1"/>
</dbReference>
<organism evidence="7 8">
    <name type="scientific">Stylosanthes scabra</name>
    <dbReference type="NCBI Taxonomy" id="79078"/>
    <lineage>
        <taxon>Eukaryota</taxon>
        <taxon>Viridiplantae</taxon>
        <taxon>Streptophyta</taxon>
        <taxon>Embryophyta</taxon>
        <taxon>Tracheophyta</taxon>
        <taxon>Spermatophyta</taxon>
        <taxon>Magnoliopsida</taxon>
        <taxon>eudicotyledons</taxon>
        <taxon>Gunneridae</taxon>
        <taxon>Pentapetalae</taxon>
        <taxon>rosids</taxon>
        <taxon>fabids</taxon>
        <taxon>Fabales</taxon>
        <taxon>Fabaceae</taxon>
        <taxon>Papilionoideae</taxon>
        <taxon>50 kb inversion clade</taxon>
        <taxon>dalbergioids sensu lato</taxon>
        <taxon>Dalbergieae</taxon>
        <taxon>Pterocarpus clade</taxon>
        <taxon>Stylosanthes</taxon>
    </lineage>
</organism>
<evidence type="ECO:0000256" key="5">
    <source>
        <dbReference type="SAM" id="MobiDB-lite"/>
    </source>
</evidence>
<gene>
    <name evidence="7" type="ORF">PIB30_010563</name>
</gene>
<evidence type="ECO:0000256" key="3">
    <source>
        <dbReference type="ARBA" id="ARBA00023128"/>
    </source>
</evidence>
<reference evidence="7 8" key="1">
    <citation type="journal article" date="2023" name="Plants (Basel)">
        <title>Bridging the Gap: Combining Genomics and Transcriptomics Approaches to Understand Stylosanthes scabra, an Orphan Legume from the Brazilian Caatinga.</title>
        <authorList>
            <person name="Ferreira-Neto J.R.C."/>
            <person name="da Silva M.D."/>
            <person name="Binneck E."/>
            <person name="de Melo N.F."/>
            <person name="da Silva R.H."/>
            <person name="de Melo A.L.T.M."/>
            <person name="Pandolfi V."/>
            <person name="Bustamante F.O."/>
            <person name="Brasileiro-Vidal A.C."/>
            <person name="Benko-Iseppon A.M."/>
        </authorList>
    </citation>
    <scope>NUCLEOTIDE SEQUENCE [LARGE SCALE GENOMIC DNA]</scope>
    <source>
        <tissue evidence="7">Leaves</tissue>
    </source>
</reference>
<evidence type="ECO:0000256" key="1">
    <source>
        <dbReference type="ARBA" id="ARBA00004173"/>
    </source>
</evidence>
<evidence type="ECO:0000259" key="6">
    <source>
        <dbReference type="PROSITE" id="PS51886"/>
    </source>
</evidence>
<protein>
    <recommendedName>
        <fullName evidence="4">Oxidation resistance protein 1</fullName>
    </recommendedName>
</protein>
<sequence>MGKKQSLRSKAALFVSDLTTVLLNPISDNLTNNNKKPSPHPEEVGESESRGSESEGIHDLVDGPDTSSFAAFLYSFLSSSDSDDHADPDGQVHHDIITVADDPLSDLAMKENVVVKRSLLSIAFHQAAIMGGFLGNNRKHDEGRRSNFSEVEMGEIQLAEEQPVADLVDELPEPSMLITSDVRNAVYASLPTLVQGRKWMLLYSTWRHGTSLSTLYRRSMLWPGLSLLVVGDRQGAVFGGLVEAPLRPSTKRKYQETIATSRFAPLTF</sequence>
<evidence type="ECO:0000256" key="2">
    <source>
        <dbReference type="ARBA" id="ARBA00009540"/>
    </source>
</evidence>
<name>A0ABU6S652_9FABA</name>
<feature type="compositionally biased region" description="Polar residues" evidence="5">
    <location>
        <begin position="26"/>
        <end position="36"/>
    </location>
</feature>
<dbReference type="EMBL" id="JASCZI010060440">
    <property type="protein sequence ID" value="MED6131510.1"/>
    <property type="molecule type" value="Genomic_DNA"/>
</dbReference>
<dbReference type="Pfam" id="PF07534">
    <property type="entry name" value="TLD"/>
    <property type="match status" value="1"/>
</dbReference>
<evidence type="ECO:0000313" key="8">
    <source>
        <dbReference type="Proteomes" id="UP001341840"/>
    </source>
</evidence>
<feature type="domain" description="TLDc" evidence="6">
    <location>
        <begin position="176"/>
        <end position="268"/>
    </location>
</feature>
<dbReference type="PANTHER" id="PTHR23354">
    <property type="entry name" value="NUCLEOLAR PROTEIN 7/ESTROGEN RECEPTOR COACTIVATOR-RELATED"/>
    <property type="match status" value="1"/>
</dbReference>
<comment type="similarity">
    <text evidence="2">Belongs to the OXR1 family.</text>
</comment>
<evidence type="ECO:0000256" key="4">
    <source>
        <dbReference type="ARBA" id="ARBA00040604"/>
    </source>
</evidence>
<dbReference type="Proteomes" id="UP001341840">
    <property type="component" value="Unassembled WGS sequence"/>
</dbReference>
<keyword evidence="8" id="KW-1185">Reference proteome</keyword>
<accession>A0ABU6S652</accession>
<comment type="caution">
    <text evidence="7">The sequence shown here is derived from an EMBL/GenBank/DDBJ whole genome shotgun (WGS) entry which is preliminary data.</text>
</comment>
<evidence type="ECO:0000313" key="7">
    <source>
        <dbReference type="EMBL" id="MED6131510.1"/>
    </source>
</evidence>
<proteinExistence type="inferred from homology"/>
<feature type="region of interest" description="Disordered" evidence="5">
    <location>
        <begin position="26"/>
        <end position="60"/>
    </location>
</feature>
<comment type="subcellular location">
    <subcellularLocation>
        <location evidence="1">Mitochondrion</location>
    </subcellularLocation>
</comment>
<dbReference type="PANTHER" id="PTHR23354:SF62">
    <property type="entry name" value="MUSTARD, ISOFORM V"/>
    <property type="match status" value="1"/>
</dbReference>
<dbReference type="InterPro" id="IPR006571">
    <property type="entry name" value="TLDc_dom"/>
</dbReference>